<reference evidence="1" key="1">
    <citation type="submission" date="2020-08" db="EMBL/GenBank/DDBJ databases">
        <title>Multicomponent nature underlies the extraordinary mechanical properties of spider dragline silk.</title>
        <authorList>
            <person name="Kono N."/>
            <person name="Nakamura H."/>
            <person name="Mori M."/>
            <person name="Yoshida Y."/>
            <person name="Ohtoshi R."/>
            <person name="Malay A.D."/>
            <person name="Moran D.A.P."/>
            <person name="Tomita M."/>
            <person name="Numata K."/>
            <person name="Arakawa K."/>
        </authorList>
    </citation>
    <scope>NUCLEOTIDE SEQUENCE</scope>
</reference>
<organism evidence="1 2">
    <name type="scientific">Nephila pilipes</name>
    <name type="common">Giant wood spider</name>
    <name type="synonym">Nephila maculata</name>
    <dbReference type="NCBI Taxonomy" id="299642"/>
    <lineage>
        <taxon>Eukaryota</taxon>
        <taxon>Metazoa</taxon>
        <taxon>Ecdysozoa</taxon>
        <taxon>Arthropoda</taxon>
        <taxon>Chelicerata</taxon>
        <taxon>Arachnida</taxon>
        <taxon>Araneae</taxon>
        <taxon>Araneomorphae</taxon>
        <taxon>Entelegynae</taxon>
        <taxon>Araneoidea</taxon>
        <taxon>Nephilidae</taxon>
        <taxon>Nephila</taxon>
    </lineage>
</organism>
<accession>A0A8X6TLW4</accession>
<proteinExistence type="predicted"/>
<evidence type="ECO:0000313" key="2">
    <source>
        <dbReference type="Proteomes" id="UP000887013"/>
    </source>
</evidence>
<comment type="caution">
    <text evidence="1">The sequence shown here is derived from an EMBL/GenBank/DDBJ whole genome shotgun (WGS) entry which is preliminary data.</text>
</comment>
<protein>
    <submittedName>
        <fullName evidence="1">Uncharacterized protein</fullName>
    </submittedName>
</protein>
<evidence type="ECO:0000313" key="1">
    <source>
        <dbReference type="EMBL" id="GFT24296.1"/>
    </source>
</evidence>
<name>A0A8X6TLW4_NEPPI</name>
<dbReference type="AlphaFoldDB" id="A0A8X6TLW4"/>
<gene>
    <name evidence="1" type="ORF">NPIL_464761</name>
</gene>
<dbReference type="Proteomes" id="UP000887013">
    <property type="component" value="Unassembled WGS sequence"/>
</dbReference>
<sequence>MELFKPNVDAAVTTGAIDTGSVTLESDTPTTTQSDIYDTITLLTKQKKVLQARIGYLNSLITIEEAYTTARGGPLTEENTHTSNTRTCCFVRSTVLQEISALIHKRHLVLAK</sequence>
<dbReference type="EMBL" id="BMAW01106442">
    <property type="protein sequence ID" value="GFT24296.1"/>
    <property type="molecule type" value="Genomic_DNA"/>
</dbReference>
<keyword evidence="2" id="KW-1185">Reference proteome</keyword>